<comment type="caution">
    <text evidence="4">The sequence shown here is derived from an EMBL/GenBank/DDBJ whole genome shotgun (WGS) entry which is preliminary data.</text>
</comment>
<evidence type="ECO:0000313" key="5">
    <source>
        <dbReference type="Proteomes" id="UP001290455"/>
    </source>
</evidence>
<dbReference type="Pfam" id="PF18705">
    <property type="entry name" value="DUF5643"/>
    <property type="match status" value="1"/>
</dbReference>
<name>A0ABU5J5E2_9BACI</name>
<protein>
    <submittedName>
        <fullName evidence="4">DUF4179 domain-containing protein</fullName>
    </submittedName>
</protein>
<keyword evidence="1" id="KW-0472">Membrane</keyword>
<evidence type="ECO:0000313" key="4">
    <source>
        <dbReference type="EMBL" id="MDZ5474602.1"/>
    </source>
</evidence>
<dbReference type="Pfam" id="PF13786">
    <property type="entry name" value="DUF4179"/>
    <property type="match status" value="1"/>
</dbReference>
<dbReference type="InterPro" id="IPR040680">
    <property type="entry name" value="DUF5643"/>
</dbReference>
<keyword evidence="1" id="KW-0812">Transmembrane</keyword>
<dbReference type="EMBL" id="JAXOFX010000029">
    <property type="protein sequence ID" value="MDZ5474602.1"/>
    <property type="molecule type" value="Genomic_DNA"/>
</dbReference>
<reference evidence="4 5" key="1">
    <citation type="submission" date="2023-11" db="EMBL/GenBank/DDBJ databases">
        <title>Bacillus jintuensis, isolated from a mudflat on the Beibu Gulf coast.</title>
        <authorList>
            <person name="Li M."/>
        </authorList>
    </citation>
    <scope>NUCLEOTIDE SEQUENCE [LARGE SCALE GENOMIC DNA]</scope>
    <source>
        <strain evidence="4 5">31A1R</strain>
    </source>
</reference>
<dbReference type="Gene3D" id="2.60.40.1630">
    <property type="entry name" value="bacillus anthracis domain"/>
    <property type="match status" value="1"/>
</dbReference>
<evidence type="ECO:0000256" key="1">
    <source>
        <dbReference type="SAM" id="Phobius"/>
    </source>
</evidence>
<keyword evidence="1" id="KW-1133">Transmembrane helix</keyword>
<organism evidence="4 5">
    <name type="scientific">Robertmurraya mangrovi</name>
    <dbReference type="NCBI Taxonomy" id="3098077"/>
    <lineage>
        <taxon>Bacteria</taxon>
        <taxon>Bacillati</taxon>
        <taxon>Bacillota</taxon>
        <taxon>Bacilli</taxon>
        <taxon>Bacillales</taxon>
        <taxon>Bacillaceae</taxon>
        <taxon>Robertmurraya</taxon>
    </lineage>
</organism>
<dbReference type="InterPro" id="IPR025436">
    <property type="entry name" value="DUF4179"/>
</dbReference>
<feature type="domain" description="DUF4179" evidence="2">
    <location>
        <begin position="47"/>
        <end position="138"/>
    </location>
</feature>
<gene>
    <name evidence="4" type="ORF">SM124_23330</name>
</gene>
<dbReference type="Proteomes" id="UP001290455">
    <property type="component" value="Unassembled WGS sequence"/>
</dbReference>
<evidence type="ECO:0000259" key="2">
    <source>
        <dbReference type="Pfam" id="PF13786"/>
    </source>
</evidence>
<evidence type="ECO:0000259" key="3">
    <source>
        <dbReference type="Pfam" id="PF18705"/>
    </source>
</evidence>
<dbReference type="RefSeq" id="WP_322448881.1">
    <property type="nucleotide sequence ID" value="NZ_JAXOFX010000029.1"/>
</dbReference>
<accession>A0ABU5J5E2</accession>
<feature type="domain" description="DUF5643" evidence="3">
    <location>
        <begin position="222"/>
        <end position="334"/>
    </location>
</feature>
<feature type="transmembrane region" description="Helical" evidence="1">
    <location>
        <begin position="51"/>
        <end position="74"/>
    </location>
</feature>
<keyword evidence="5" id="KW-1185">Reference proteome</keyword>
<proteinExistence type="predicted"/>
<sequence length="338" mass="37228">MSNQNLDLEIKKHLKGKKLVIPDVVKDRVTETLHSLPERKSRSIFYKRKKLASIATASIVAVAIGIGTTSTSLADTIKQIPVFESVFQLIGEESLNKAREKGMVSTIGESAVDEGIKVTVTEVLHDGTMISIGYLLESEEKLDSLLNPKMNFQMDGKPLGTYGVGGSSTKISENKLAGVFHLNIEGSLKDHFQLDMGIEKLGDINGDWHFTFPVTKSDKDSKSIMPMATKNYGGTSVILEKLTFSVSSTEVLVKIVESKQNKLHYTNFELIDDKGQMLGMISSSGKINKDKLGQRYKLVFSPSSEIPKSIILRPTELNHERLDVSKIKGLEVEVEIGS</sequence>